<dbReference type="GO" id="GO:0005794">
    <property type="term" value="C:Golgi apparatus"/>
    <property type="evidence" value="ECO:0007669"/>
    <property type="project" value="TreeGrafter"/>
</dbReference>
<keyword evidence="1" id="KW-1133">Transmembrane helix</keyword>
<dbReference type="PANTHER" id="PTHR35349">
    <property type="entry name" value="DYNACTIN-ASSOCIATED PROTEIN"/>
    <property type="match status" value="1"/>
</dbReference>
<name>V9KQ83_CALMI</name>
<dbReference type="Pfam" id="PF15675">
    <property type="entry name" value="CLLAC"/>
    <property type="match status" value="1"/>
</dbReference>
<dbReference type="EMBL" id="JW867992">
    <property type="protein sequence ID" value="AFP00510.1"/>
    <property type="molecule type" value="mRNA"/>
</dbReference>
<keyword evidence="1" id="KW-0812">Transmembrane</keyword>
<dbReference type="Pfam" id="PF00190">
    <property type="entry name" value="Cupin_1"/>
    <property type="match status" value="2"/>
</dbReference>
<dbReference type="GO" id="GO:0005886">
    <property type="term" value="C:plasma membrane"/>
    <property type="evidence" value="ECO:0007669"/>
    <property type="project" value="TreeGrafter"/>
</dbReference>
<protein>
    <submittedName>
        <fullName evidence="3">Oxalate decarboxylase oxdD-like protein</fullName>
    </submittedName>
</protein>
<proteinExistence type="evidence at transcript level"/>
<organism evidence="3">
    <name type="scientific">Callorhinchus milii</name>
    <name type="common">Ghost shark</name>
    <dbReference type="NCBI Taxonomy" id="7868"/>
    <lineage>
        <taxon>Eukaryota</taxon>
        <taxon>Metazoa</taxon>
        <taxon>Chordata</taxon>
        <taxon>Craniata</taxon>
        <taxon>Vertebrata</taxon>
        <taxon>Chondrichthyes</taxon>
        <taxon>Holocephali</taxon>
        <taxon>Chimaeriformes</taxon>
        <taxon>Callorhinchidae</taxon>
        <taxon>Callorhinchus</taxon>
    </lineage>
</organism>
<reference evidence="3" key="1">
    <citation type="journal article" date="2014" name="Nature">
        <title>Elephant shark genome provides unique insights into gnathostome evolution.</title>
        <authorList>
            <consortium name="International Elephant Shark Genome Sequencing Consortium"/>
            <person name="Venkatesh B."/>
            <person name="Lee A.P."/>
            <person name="Ravi V."/>
            <person name="Maurya A.K."/>
            <person name="Lian M.M."/>
            <person name="Swann J.B."/>
            <person name="Ohta Y."/>
            <person name="Flajnik M.F."/>
            <person name="Sutoh Y."/>
            <person name="Kasahara M."/>
            <person name="Hoon S."/>
            <person name="Gangu V."/>
            <person name="Roy S.W."/>
            <person name="Irimia M."/>
            <person name="Korzh V."/>
            <person name="Kondrychyn I."/>
            <person name="Lim Z.W."/>
            <person name="Tay B.H."/>
            <person name="Tohari S."/>
            <person name="Kong K.W."/>
            <person name="Ho S."/>
            <person name="Lorente-Galdos B."/>
            <person name="Quilez J."/>
            <person name="Marques-Bonet T."/>
            <person name="Raney B.J."/>
            <person name="Ingham P.W."/>
            <person name="Tay A."/>
            <person name="Hillier L.W."/>
            <person name="Minx P."/>
            <person name="Boehm T."/>
            <person name="Wilson R.K."/>
            <person name="Brenner S."/>
            <person name="Warren W.C."/>
        </authorList>
    </citation>
    <scope>NUCLEOTIDE SEQUENCE</scope>
    <source>
        <tissue evidence="3">Intestine</tissue>
    </source>
</reference>
<dbReference type="SMART" id="SM00835">
    <property type="entry name" value="Cupin_1"/>
    <property type="match status" value="2"/>
</dbReference>
<dbReference type="PANTHER" id="PTHR35349:SF4">
    <property type="entry name" value="CUPIN TYPE-1 DOMAIN-CONTAINING PROTEIN"/>
    <property type="match status" value="1"/>
</dbReference>
<evidence type="ECO:0000259" key="2">
    <source>
        <dbReference type="SMART" id="SM00835"/>
    </source>
</evidence>
<feature type="transmembrane region" description="Helical" evidence="1">
    <location>
        <begin position="70"/>
        <end position="94"/>
    </location>
</feature>
<feature type="non-terminal residue" evidence="3">
    <location>
        <position position="1"/>
    </location>
</feature>
<dbReference type="InterPro" id="IPR006045">
    <property type="entry name" value="Cupin_1"/>
</dbReference>
<feature type="domain" description="Cupin type-1" evidence="2">
    <location>
        <begin position="162"/>
        <end position="321"/>
    </location>
</feature>
<accession>V9KQ83</accession>
<dbReference type="InterPro" id="IPR053297">
    <property type="entry name" value="Dynactin-associated"/>
</dbReference>
<dbReference type="AlphaFoldDB" id="V9KQ83"/>
<evidence type="ECO:0000256" key="1">
    <source>
        <dbReference type="SAM" id="Phobius"/>
    </source>
</evidence>
<dbReference type="InterPro" id="IPR031379">
    <property type="entry name" value="CLLAC"/>
</dbReference>
<evidence type="ECO:0000313" key="3">
    <source>
        <dbReference type="EMBL" id="AFP00510.1"/>
    </source>
</evidence>
<feature type="domain" description="Cupin type-1" evidence="2">
    <location>
        <begin position="351"/>
        <end position="482"/>
    </location>
</feature>
<dbReference type="InterPro" id="IPR014710">
    <property type="entry name" value="RmlC-like_jellyroll"/>
</dbReference>
<dbReference type="Gene3D" id="2.60.120.10">
    <property type="entry name" value="Jelly Rolls"/>
    <property type="match status" value="2"/>
</dbReference>
<sequence length="496" mass="56041">QRLPRCDILVNLLPKCKSQSSETEIFEAEMNGNENHGFEHSAAERMSPPQTQKEKGYGQVEKKPISLLKIFLLCLLASVITTAVGVLILALVYVTEYRPQSSSQPQIEIESPTDSRVDIKYSFLNHLDKSKVFELPGGAIQWARYRKDTSAYEDEISMQFGRSINERRSKMTIGTLRIKSNGLRLPHWHFNANEHGYLQQGKAWIGVVDDGTNIVATYNITAGQLFFFPKNTLHWVKNVGDEDCVFVLFFTTHEQLLTLDIDDTFFSTPEDIASRSLKPEGGVKFIRSFSKQKEDQGINLPANLKDLVTNASYVQSPDTIVWKYFYDLPGSTQFLYPGGIIQWARYRSSPTNLTENEKIYGESVHEHADTLTMGTLRIYSNGLRQPHFHFNANEMGYVVSGCGQVGIIGTSVTDFQINVGDVFFFPIGTQHYIQSSCTEDLLLILGFTTGDQLETLDMDDYFNAAADHILAQAFHKPQNEFQKIPVFKDDQAVNIP</sequence>
<keyword evidence="1" id="KW-0472">Membrane</keyword>
<dbReference type="SUPFAM" id="SSF51182">
    <property type="entry name" value="RmlC-like cupins"/>
    <property type="match status" value="1"/>
</dbReference>
<dbReference type="InterPro" id="IPR011051">
    <property type="entry name" value="RmlC_Cupin_sf"/>
</dbReference>